<feature type="compositionally biased region" description="Polar residues" evidence="1">
    <location>
        <begin position="83"/>
        <end position="95"/>
    </location>
</feature>
<proteinExistence type="predicted"/>
<evidence type="ECO:0000256" key="1">
    <source>
        <dbReference type="SAM" id="MobiDB-lite"/>
    </source>
</evidence>
<dbReference type="RefSeq" id="YP_003475890.1">
    <property type="nucleotide sequence ID" value="NC_013920.1"/>
</dbReference>
<feature type="region of interest" description="Disordered" evidence="1">
    <location>
        <begin position="338"/>
        <end position="408"/>
    </location>
</feature>
<evidence type="ECO:0000313" key="3">
    <source>
        <dbReference type="Proteomes" id="UP000204167"/>
    </source>
</evidence>
<dbReference type="GeneID" id="8811661"/>
<dbReference type="KEGG" id="vg:8811661"/>
<feature type="region of interest" description="Disordered" evidence="1">
    <location>
        <begin position="293"/>
        <end position="326"/>
    </location>
</feature>
<dbReference type="EMBL" id="FJ444852">
    <property type="protein sequence ID" value="ACN94862.1"/>
    <property type="molecule type" value="Genomic_RNA"/>
</dbReference>
<feature type="compositionally biased region" description="Polar residues" evidence="1">
    <location>
        <begin position="33"/>
        <end position="62"/>
    </location>
</feature>
<feature type="compositionally biased region" description="Low complexity" evidence="1">
    <location>
        <begin position="125"/>
        <end position="136"/>
    </location>
</feature>
<dbReference type="Proteomes" id="UP000204167">
    <property type="component" value="Segment"/>
</dbReference>
<reference evidence="2 3" key="1">
    <citation type="journal article" date="2010" name="Virus Res.">
        <title>Complete nucleotide sequence and genome organization of Olive latent virus 3, a new putative member of the family Tymoviridae.</title>
        <authorList>
            <person name="Alabdullah A."/>
            <person name="Minafra A."/>
            <person name="Elbeaino T."/>
            <person name="Saponari M."/>
            <person name="Savino V."/>
            <person name="Martelli G.P."/>
        </authorList>
    </citation>
    <scope>NUCLEOTIDE SEQUENCE [LARGE SCALE GENOMIC DNA]</scope>
    <source>
        <strain evidence="2">CN1/1</strain>
    </source>
</reference>
<organism evidence="2 3">
    <name type="scientific">Olive latent virus 3</name>
    <dbReference type="NCBI Taxonomy" id="626962"/>
    <lineage>
        <taxon>Viruses</taxon>
        <taxon>Riboviria</taxon>
        <taxon>Orthornavirae</taxon>
        <taxon>Kitrinoviricota</taxon>
        <taxon>Alsuviricetes</taxon>
        <taxon>Tymovirales</taxon>
        <taxon>Tymoviridae</taxon>
        <taxon>Marafivirus</taxon>
        <taxon>Marafivirus oleae</taxon>
    </lineage>
</organism>
<evidence type="ECO:0000313" key="2">
    <source>
        <dbReference type="EMBL" id="ACN94862.1"/>
    </source>
</evidence>
<feature type="compositionally biased region" description="Low complexity" evidence="1">
    <location>
        <begin position="357"/>
        <end position="391"/>
    </location>
</feature>
<keyword evidence="3" id="KW-1185">Reference proteome</keyword>
<accession>C5HGJ2</accession>
<sequence>MTPSCISPPPRSSTFSNVLLPWRSVSLRSCVPRNQISPTSHSTQNSIASGPSATPSLTNSKGIQPPLIPNLNPLLSGLRSPPSKAQISHSPSPSWSRGARAIHFSSKEGSFHSTRNTPPKPSRPPRLSSSQPPLTSNRISDTAWSQPEFTNLSSFTSEQFGRCELLTLQAMSAPNHPNPSIRGSPRLLGIILPTLHFSPAPIDLEPDTTCTGAPLTASWAGFELTSSPFSRPRPPLPPLVSPPALFSLAGLFGCVLTLSNSLTDGSSNPHFRATFHSSCPRLSNPRLLSSKPNFFPAMPHPASSPNSSTPSSRKPPSCDLSSQMLQFPPGLGPSVLPALPYQSSPCPSDDSWDPTHLKPSLTSTSLTSTPSLGNSSWSRGPSSPILSLSPPIVNPFHRPAQTPPLLPP</sequence>
<protein>
    <submittedName>
        <fullName evidence="2">Putative movement protein</fullName>
    </submittedName>
</protein>
<feature type="region of interest" description="Disordered" evidence="1">
    <location>
        <begin position="33"/>
        <end position="143"/>
    </location>
</feature>
<feature type="compositionally biased region" description="Low complexity" evidence="1">
    <location>
        <begin position="300"/>
        <end position="317"/>
    </location>
</feature>
<name>C5HGJ2_9VIRU</name>
<gene>
    <name evidence="2" type="primary">MP</name>
</gene>